<dbReference type="InterPro" id="IPR022742">
    <property type="entry name" value="Hydrolase_4"/>
</dbReference>
<comment type="caution">
    <text evidence="2">The sequence shown here is derived from an EMBL/GenBank/DDBJ whole genome shotgun (WGS) entry which is preliminary data.</text>
</comment>
<keyword evidence="3" id="KW-1185">Reference proteome</keyword>
<dbReference type="EMBL" id="JARIHO010000012">
    <property type="protein sequence ID" value="KAJ7352183.1"/>
    <property type="molecule type" value="Genomic_DNA"/>
</dbReference>
<sequence>MLSSSSSSSSFTDAWLPGPYGTNFYTRTFHAANPCAVLVFVHGAAEHCGRYHALHTQLAAEHDIAVFAFDLRGFGQTALHPTQRSATSAYGKTDWDKQLDDVEWALRRTEDEFPGLSVFLMGASMGGGIVLGLLCDVERAKTPVVSSLAGVIASAPCITPTTPPPRPVYWLGRIASYALAPARVKPQELSRNTETNSAYVADPFVIAPGSWRCRLDMLSAGKRILEEGYAHWPEDTPVLFLHGDADPVNSVEGTNTLYGKITAQDKKLITYSGAYHELHNEPDGVKEKYLLDVVDFVHAHLQCV</sequence>
<name>A0AAD7EVB1_9AGAR</name>
<dbReference type="Proteomes" id="UP001218218">
    <property type="component" value="Unassembled WGS sequence"/>
</dbReference>
<protein>
    <submittedName>
        <fullName evidence="2">Alpha/Beta hydrolase protein</fullName>
    </submittedName>
</protein>
<gene>
    <name evidence="2" type="ORF">DFH08DRAFT_739932</name>
</gene>
<evidence type="ECO:0000259" key="1">
    <source>
        <dbReference type="Pfam" id="PF12146"/>
    </source>
</evidence>
<dbReference type="Pfam" id="PF12146">
    <property type="entry name" value="Hydrolase_4"/>
    <property type="match status" value="1"/>
</dbReference>
<keyword evidence="2" id="KW-0378">Hydrolase</keyword>
<dbReference type="InterPro" id="IPR029058">
    <property type="entry name" value="AB_hydrolase_fold"/>
</dbReference>
<dbReference type="PANTHER" id="PTHR11614">
    <property type="entry name" value="PHOSPHOLIPASE-RELATED"/>
    <property type="match status" value="1"/>
</dbReference>
<dbReference type="Gene3D" id="3.40.50.1820">
    <property type="entry name" value="alpha/beta hydrolase"/>
    <property type="match status" value="1"/>
</dbReference>
<organism evidence="2 3">
    <name type="scientific">Mycena albidolilacea</name>
    <dbReference type="NCBI Taxonomy" id="1033008"/>
    <lineage>
        <taxon>Eukaryota</taxon>
        <taxon>Fungi</taxon>
        <taxon>Dikarya</taxon>
        <taxon>Basidiomycota</taxon>
        <taxon>Agaricomycotina</taxon>
        <taxon>Agaricomycetes</taxon>
        <taxon>Agaricomycetidae</taxon>
        <taxon>Agaricales</taxon>
        <taxon>Marasmiineae</taxon>
        <taxon>Mycenaceae</taxon>
        <taxon>Mycena</taxon>
    </lineage>
</organism>
<dbReference type="GO" id="GO:0016787">
    <property type="term" value="F:hydrolase activity"/>
    <property type="evidence" value="ECO:0007669"/>
    <property type="project" value="UniProtKB-KW"/>
</dbReference>
<evidence type="ECO:0000313" key="2">
    <source>
        <dbReference type="EMBL" id="KAJ7352183.1"/>
    </source>
</evidence>
<evidence type="ECO:0000313" key="3">
    <source>
        <dbReference type="Proteomes" id="UP001218218"/>
    </source>
</evidence>
<feature type="domain" description="Serine aminopeptidase S33" evidence="1">
    <location>
        <begin position="33"/>
        <end position="283"/>
    </location>
</feature>
<reference evidence="2" key="1">
    <citation type="submission" date="2023-03" db="EMBL/GenBank/DDBJ databases">
        <title>Massive genome expansion in bonnet fungi (Mycena s.s.) driven by repeated elements and novel gene families across ecological guilds.</title>
        <authorList>
            <consortium name="Lawrence Berkeley National Laboratory"/>
            <person name="Harder C.B."/>
            <person name="Miyauchi S."/>
            <person name="Viragh M."/>
            <person name="Kuo A."/>
            <person name="Thoen E."/>
            <person name="Andreopoulos B."/>
            <person name="Lu D."/>
            <person name="Skrede I."/>
            <person name="Drula E."/>
            <person name="Henrissat B."/>
            <person name="Morin E."/>
            <person name="Kohler A."/>
            <person name="Barry K."/>
            <person name="LaButti K."/>
            <person name="Morin E."/>
            <person name="Salamov A."/>
            <person name="Lipzen A."/>
            <person name="Mereny Z."/>
            <person name="Hegedus B."/>
            <person name="Baldrian P."/>
            <person name="Stursova M."/>
            <person name="Weitz H."/>
            <person name="Taylor A."/>
            <person name="Grigoriev I.V."/>
            <person name="Nagy L.G."/>
            <person name="Martin F."/>
            <person name="Kauserud H."/>
        </authorList>
    </citation>
    <scope>NUCLEOTIDE SEQUENCE</scope>
    <source>
        <strain evidence="2">CBHHK002</strain>
    </source>
</reference>
<dbReference type="SUPFAM" id="SSF53474">
    <property type="entry name" value="alpha/beta-Hydrolases"/>
    <property type="match status" value="1"/>
</dbReference>
<dbReference type="InterPro" id="IPR051044">
    <property type="entry name" value="MAG_DAG_Lipase"/>
</dbReference>
<proteinExistence type="predicted"/>
<dbReference type="AlphaFoldDB" id="A0AAD7EVB1"/>
<accession>A0AAD7EVB1</accession>